<feature type="transmembrane region" description="Helical" evidence="1">
    <location>
        <begin position="212"/>
        <end position="235"/>
    </location>
</feature>
<proteinExistence type="predicted"/>
<keyword evidence="1" id="KW-0812">Transmembrane</keyword>
<feature type="transmembrane region" description="Helical" evidence="1">
    <location>
        <begin position="86"/>
        <end position="105"/>
    </location>
</feature>
<evidence type="ECO:0000256" key="1">
    <source>
        <dbReference type="SAM" id="Phobius"/>
    </source>
</evidence>
<accession>A0A4R1QVU6</accession>
<dbReference type="Proteomes" id="UP000295184">
    <property type="component" value="Unassembled WGS sequence"/>
</dbReference>
<dbReference type="STRING" id="1650663.GCA_001486665_00622"/>
<evidence type="ECO:0008006" key="4">
    <source>
        <dbReference type="Google" id="ProtNLM"/>
    </source>
</evidence>
<feature type="transmembrane region" description="Helical" evidence="1">
    <location>
        <begin position="365"/>
        <end position="384"/>
    </location>
</feature>
<protein>
    <recommendedName>
        <fullName evidence="4">Dolichyl-phosphate-mannose-protein mannosyltransferase</fullName>
    </recommendedName>
</protein>
<keyword evidence="1" id="KW-1133">Transmembrane helix</keyword>
<reference evidence="2 3" key="1">
    <citation type="submission" date="2019-03" db="EMBL/GenBank/DDBJ databases">
        <title>Genomic Encyclopedia of Type Strains, Phase IV (KMG-IV): sequencing the most valuable type-strain genomes for metagenomic binning, comparative biology and taxonomic classification.</title>
        <authorList>
            <person name="Goeker M."/>
        </authorList>
    </citation>
    <scope>NUCLEOTIDE SEQUENCE [LARGE SCALE GENOMIC DNA]</scope>
    <source>
        <strain evidence="2 3">DSM 100451</strain>
    </source>
</reference>
<organism evidence="2 3">
    <name type="scientific">Allofournierella massiliensis</name>
    <dbReference type="NCBI Taxonomy" id="1650663"/>
    <lineage>
        <taxon>Bacteria</taxon>
        <taxon>Bacillati</taxon>
        <taxon>Bacillota</taxon>
        <taxon>Clostridia</taxon>
        <taxon>Eubacteriales</taxon>
        <taxon>Oscillospiraceae</taxon>
        <taxon>Allofournierella</taxon>
    </lineage>
</organism>
<feature type="transmembrane region" description="Helical" evidence="1">
    <location>
        <begin position="309"/>
        <end position="331"/>
    </location>
</feature>
<feature type="transmembrane region" description="Helical" evidence="1">
    <location>
        <begin position="247"/>
        <end position="270"/>
    </location>
</feature>
<gene>
    <name evidence="2" type="ORF">EDD77_11846</name>
</gene>
<dbReference type="RefSeq" id="WP_058963131.1">
    <property type="nucleotide sequence ID" value="NZ_CABKVM010000013.1"/>
</dbReference>
<feature type="transmembrane region" description="Helical" evidence="1">
    <location>
        <begin position="276"/>
        <end position="297"/>
    </location>
</feature>
<comment type="caution">
    <text evidence="2">The sequence shown here is derived from an EMBL/GenBank/DDBJ whole genome shotgun (WGS) entry which is preliminary data.</text>
</comment>
<dbReference type="OrthoDB" id="5056808at2"/>
<dbReference type="EMBL" id="SLUM01000018">
    <property type="protein sequence ID" value="TCL55104.1"/>
    <property type="molecule type" value="Genomic_DNA"/>
</dbReference>
<evidence type="ECO:0000313" key="2">
    <source>
        <dbReference type="EMBL" id="TCL55104.1"/>
    </source>
</evidence>
<dbReference type="PROSITE" id="PS51257">
    <property type="entry name" value="PROKAR_LIPOPROTEIN"/>
    <property type="match status" value="1"/>
</dbReference>
<dbReference type="AlphaFoldDB" id="A0A4R1QVU6"/>
<sequence>MKYFTQQWKKPLVAWVWAFACAAGVVSVCSRSSFFYPLNNWGDAQCFFTVGKSMVRGQVLYRDIYEQKGPLVLFLHGLASFVQRNGFLGVFLLEMLAAGVFLWFCQKIMALYGAGSLRFAALPLVLAVSFSCPSFQMGDSMEELCLPLFAAGLYLGLRALRENRPLGWGGALALGVLCGAVFWTKYTLCGIFAALGLVLFVHEIYRGGPKAAARLTAGFFGGFALACLPWLLYFGMNGALGDLWQCYFYNNLFLYGSGGSLSLAGVLAAVTNSLAYMLRLNWTFAVFAVAGLVWFVFWPGKGRGIWERVLVLACAVLMAVGIYGATSNAYIYYGMPFVLFVPLGFLALLGPAQLLLERMPLPAGLLSRVAVAAALVLGVGYALWHSPNRQAFLQPLEQTVQYQFKQVVDQSEDRSMAMLHLLDGGFYTVCDVMPTQKFIGVFNLPLDEMNRQMETTLQTADVEFVIARTEEEDKEQYKQEKEPAILERYELVADGTEEYLRNKGYSTMHYYLYQRRS</sequence>
<name>A0A4R1QVU6_9FIRM</name>
<feature type="transmembrane region" description="Helical" evidence="1">
    <location>
        <begin position="337"/>
        <end position="356"/>
    </location>
</feature>
<feature type="transmembrane region" description="Helical" evidence="1">
    <location>
        <begin position="172"/>
        <end position="200"/>
    </location>
</feature>
<keyword evidence="1" id="KW-0472">Membrane</keyword>
<feature type="transmembrane region" description="Helical" evidence="1">
    <location>
        <begin position="117"/>
        <end position="138"/>
    </location>
</feature>
<evidence type="ECO:0000313" key="3">
    <source>
        <dbReference type="Proteomes" id="UP000295184"/>
    </source>
</evidence>